<name>A0A0A0LSD0_CUCSA</name>
<dbReference type="NCBIfam" id="TIGR01615">
    <property type="entry name" value="A_thal_3542"/>
    <property type="match status" value="1"/>
</dbReference>
<feature type="compositionally biased region" description="Acidic residues" evidence="1">
    <location>
        <begin position="43"/>
        <end position="57"/>
    </location>
</feature>
<feature type="region of interest" description="Disordered" evidence="1">
    <location>
        <begin position="29"/>
        <end position="59"/>
    </location>
</feature>
<accession>A0A0A0LSD0</accession>
<dbReference type="OrthoDB" id="691424at2759"/>
<evidence type="ECO:0000313" key="2">
    <source>
        <dbReference type="EMBL" id="KGN64683.1"/>
    </source>
</evidence>
<protein>
    <submittedName>
        <fullName evidence="2">Uncharacterized protein</fullName>
    </submittedName>
</protein>
<dbReference type="STRING" id="3659.A0A0A0LSD0"/>
<proteinExistence type="predicted"/>
<dbReference type="Pfam" id="PF04720">
    <property type="entry name" value="PDDEXK_6"/>
    <property type="match status" value="1"/>
</dbReference>
<dbReference type="KEGG" id="csv:101209953"/>
<organism evidence="2 3">
    <name type="scientific">Cucumis sativus</name>
    <name type="common">Cucumber</name>
    <dbReference type="NCBI Taxonomy" id="3659"/>
    <lineage>
        <taxon>Eukaryota</taxon>
        <taxon>Viridiplantae</taxon>
        <taxon>Streptophyta</taxon>
        <taxon>Embryophyta</taxon>
        <taxon>Tracheophyta</taxon>
        <taxon>Spermatophyta</taxon>
        <taxon>Magnoliopsida</taxon>
        <taxon>eudicotyledons</taxon>
        <taxon>Gunneridae</taxon>
        <taxon>Pentapetalae</taxon>
        <taxon>rosids</taxon>
        <taxon>fabids</taxon>
        <taxon>Cucurbitales</taxon>
        <taxon>Cucurbitaceae</taxon>
        <taxon>Benincaseae</taxon>
        <taxon>Cucumis</taxon>
    </lineage>
</organism>
<evidence type="ECO:0000313" key="3">
    <source>
        <dbReference type="Proteomes" id="UP000029981"/>
    </source>
</evidence>
<dbReference type="eggNOG" id="ENOG502QSZ4">
    <property type="taxonomic scope" value="Eukaryota"/>
</dbReference>
<dbReference type="Proteomes" id="UP000029981">
    <property type="component" value="Chromosome 1"/>
</dbReference>
<reference evidence="2 3" key="3">
    <citation type="journal article" date="2010" name="BMC Genomics">
        <title>Transcriptome sequencing and comparative analysis of cucumber flowers with different sex types.</title>
        <authorList>
            <person name="Guo S."/>
            <person name="Zheng Y."/>
            <person name="Joung J.G."/>
            <person name="Liu S."/>
            <person name="Zhang Z."/>
            <person name="Crasta O.R."/>
            <person name="Sobral B.W."/>
            <person name="Xu Y."/>
            <person name="Huang S."/>
            <person name="Fei Z."/>
        </authorList>
    </citation>
    <scope>NUCLEOTIDE SEQUENCE [LARGE SCALE GENOMIC DNA]</scope>
    <source>
        <strain evidence="3">cv. 9930</strain>
    </source>
</reference>
<gene>
    <name evidence="2" type="ORF">Csa_1G073900</name>
</gene>
<dbReference type="PANTHER" id="PTHR31579:SF2">
    <property type="entry name" value="DUF506 FAMILY PROTEIN"/>
    <property type="match status" value="1"/>
</dbReference>
<keyword evidence="3" id="KW-1185">Reference proteome</keyword>
<dbReference type="OMA" id="NCKSCLM"/>
<reference evidence="2 3" key="1">
    <citation type="journal article" date="2009" name="Nat. Genet.">
        <title>The genome of the cucumber, Cucumis sativus L.</title>
        <authorList>
            <person name="Huang S."/>
            <person name="Li R."/>
            <person name="Zhang Z."/>
            <person name="Li L."/>
            <person name="Gu X."/>
            <person name="Fan W."/>
            <person name="Lucas W.J."/>
            <person name="Wang X."/>
            <person name="Xie B."/>
            <person name="Ni P."/>
            <person name="Ren Y."/>
            <person name="Zhu H."/>
            <person name="Li J."/>
            <person name="Lin K."/>
            <person name="Jin W."/>
            <person name="Fei Z."/>
            <person name="Li G."/>
            <person name="Staub J."/>
            <person name="Kilian A."/>
            <person name="van der Vossen E.A."/>
            <person name="Wu Y."/>
            <person name="Guo J."/>
            <person name="He J."/>
            <person name="Jia Z."/>
            <person name="Ren Y."/>
            <person name="Tian G."/>
            <person name="Lu Y."/>
            <person name="Ruan J."/>
            <person name="Qian W."/>
            <person name="Wang M."/>
            <person name="Huang Q."/>
            <person name="Li B."/>
            <person name="Xuan Z."/>
            <person name="Cao J."/>
            <person name="Asan"/>
            <person name="Wu Z."/>
            <person name="Zhang J."/>
            <person name="Cai Q."/>
            <person name="Bai Y."/>
            <person name="Zhao B."/>
            <person name="Han Y."/>
            <person name="Li Y."/>
            <person name="Li X."/>
            <person name="Wang S."/>
            <person name="Shi Q."/>
            <person name="Liu S."/>
            <person name="Cho W.K."/>
            <person name="Kim J.Y."/>
            <person name="Xu Y."/>
            <person name="Heller-Uszynska K."/>
            <person name="Miao H."/>
            <person name="Cheng Z."/>
            <person name="Zhang S."/>
            <person name="Wu J."/>
            <person name="Yang Y."/>
            <person name="Kang H."/>
            <person name="Li M."/>
            <person name="Liang H."/>
            <person name="Ren X."/>
            <person name="Shi Z."/>
            <person name="Wen M."/>
            <person name="Jian M."/>
            <person name="Yang H."/>
            <person name="Zhang G."/>
            <person name="Yang Z."/>
            <person name="Chen R."/>
            <person name="Liu S."/>
            <person name="Li J."/>
            <person name="Ma L."/>
            <person name="Liu H."/>
            <person name="Zhou Y."/>
            <person name="Zhao J."/>
            <person name="Fang X."/>
            <person name="Li G."/>
            <person name="Fang L."/>
            <person name="Li Y."/>
            <person name="Liu D."/>
            <person name="Zheng H."/>
            <person name="Zhang Y."/>
            <person name="Qin N."/>
            <person name="Li Z."/>
            <person name="Yang G."/>
            <person name="Yang S."/>
            <person name="Bolund L."/>
            <person name="Kristiansen K."/>
            <person name="Zheng H."/>
            <person name="Li S."/>
            <person name="Zhang X."/>
            <person name="Yang H."/>
            <person name="Wang J."/>
            <person name="Sun R."/>
            <person name="Zhang B."/>
            <person name="Jiang S."/>
            <person name="Wang J."/>
            <person name="Du Y."/>
            <person name="Li S."/>
        </authorList>
    </citation>
    <scope>NUCLEOTIDE SEQUENCE [LARGE SCALE GENOMIC DNA]</scope>
    <source>
        <strain evidence="3">cv. 9930</strain>
    </source>
</reference>
<dbReference type="EMBL" id="CM002922">
    <property type="protein sequence ID" value="KGN64683.1"/>
    <property type="molecule type" value="Genomic_DNA"/>
</dbReference>
<dbReference type="AlphaFoldDB" id="A0A0A0LSD0"/>
<dbReference type="InterPro" id="IPR006502">
    <property type="entry name" value="PDDEXK-like"/>
</dbReference>
<dbReference type="PANTHER" id="PTHR31579">
    <property type="entry name" value="OS03G0796600 PROTEIN"/>
    <property type="match status" value="1"/>
</dbReference>
<dbReference type="Gramene" id="KGN64683">
    <property type="protein sequence ID" value="KGN64683"/>
    <property type="gene ID" value="Csa_1G073900"/>
</dbReference>
<sequence length="285" mass="32158">MAGRNFPGIEVSSFSDMVFEFLDDGEGWPAEGFGSSLESETTGFDENDEEKENGESLEESKSFWETQIQILQGMIYRSNSVESKIRNATKEAVKEIERSGGGCACGRSVLAMTGCRSCMMREVSGHLRNAGYDSAVCKTKWKSSQHIPSGEHTFLDVVQRNTKKGEVRLIIELNLRGEFEMARGSEEYNRLVRRLPEIFVGKVEKLQGVIKVICGAAKKCMKEKKMHLGPWRKQRYMQAKWLSPCERTMSMPLIPSSSRLPKPRASMLTVDFLDKLPNRTPLEVV</sequence>
<evidence type="ECO:0000256" key="1">
    <source>
        <dbReference type="SAM" id="MobiDB-lite"/>
    </source>
</evidence>
<reference evidence="2 3" key="4">
    <citation type="journal article" date="2011" name="BMC Genomics">
        <title>RNA-Seq improves annotation of protein-coding genes in the cucumber genome.</title>
        <authorList>
            <person name="Li Z."/>
            <person name="Zhang Z."/>
            <person name="Yan P."/>
            <person name="Huang S."/>
            <person name="Fei Z."/>
            <person name="Lin K."/>
        </authorList>
    </citation>
    <scope>NUCLEOTIDE SEQUENCE [LARGE SCALE GENOMIC DNA]</scope>
    <source>
        <strain evidence="3">cv. 9930</strain>
    </source>
</reference>
<reference evidence="2 3" key="2">
    <citation type="journal article" date="2009" name="PLoS ONE">
        <title>An integrated genetic and cytogenetic map of the cucumber genome.</title>
        <authorList>
            <person name="Ren Y."/>
            <person name="Zhang Z."/>
            <person name="Liu J."/>
            <person name="Staub J.E."/>
            <person name="Han Y."/>
            <person name="Cheng Z."/>
            <person name="Li X."/>
            <person name="Lu J."/>
            <person name="Miao H."/>
            <person name="Kang H."/>
            <person name="Xie B."/>
            <person name="Gu X."/>
            <person name="Wang X."/>
            <person name="Du Y."/>
            <person name="Jin W."/>
            <person name="Huang S."/>
        </authorList>
    </citation>
    <scope>NUCLEOTIDE SEQUENCE [LARGE SCALE GENOMIC DNA]</scope>
    <source>
        <strain evidence="3">cv. 9930</strain>
    </source>
</reference>